<keyword evidence="5" id="KW-0680">Restriction system</keyword>
<reference evidence="9 10" key="1">
    <citation type="journal article" date="2016" name="Int. J. Syst. Evol. Microbiol.">
        <title>Acidipila dinghuensis sp. nov., an acidobacterium isolated from forest soil.</title>
        <authorList>
            <person name="Jiang Y.W."/>
            <person name="Wang J."/>
            <person name="Chen M.H."/>
            <person name="Lv Y.Y."/>
            <person name="Qiu L.H."/>
        </authorList>
    </citation>
    <scope>NUCLEOTIDE SEQUENCE [LARGE SCALE GENOMIC DNA]</scope>
    <source>
        <strain evidence="9 10">DHOF10</strain>
    </source>
</reference>
<accession>A0A4Q1SJ84</accession>
<keyword evidence="4 7" id="KW-0949">S-adenosyl-L-methionine</keyword>
<evidence type="ECO:0000256" key="6">
    <source>
        <dbReference type="ARBA" id="ARBA00047422"/>
    </source>
</evidence>
<dbReference type="RefSeq" id="WP_129207266.1">
    <property type="nucleotide sequence ID" value="NZ_BMGU01000001.1"/>
</dbReference>
<dbReference type="Pfam" id="PF00145">
    <property type="entry name" value="DNA_methylase"/>
    <property type="match status" value="1"/>
</dbReference>
<evidence type="ECO:0000256" key="5">
    <source>
        <dbReference type="ARBA" id="ARBA00022747"/>
    </source>
</evidence>
<sequence>MIECVDLFCGVGGLTHGLAKGGVRVIAGIDLDPECRFPYETNNSAKFLELDVHSVSGEYVCSLWTKGNRTLLAGCAPCQPFSTYGRQKGKHPGSKKRWDLVSDFARLAREAKPDLVTMENVPQLVHHEVFDQLISSLIEYHVSWQIIDCAQYGVPQTRKRLVLLASRLGPIELVSPESFKGKKKATVRQAISSLPRLNAGDFDPTDSLHSACKLSELNLRRIKASTPGGTWRDWDESLLAKCHKRESGATYPSVYGRMEWDKPAPTITTQCFGYGNGRFGHPKQNRAITLREAALLQTFPRTYKFIKKGEKVRYNVLGRLIGNAVPVKIGEIVAESLHRHVQQIEHGKCQKTMTT</sequence>
<evidence type="ECO:0000256" key="3">
    <source>
        <dbReference type="ARBA" id="ARBA00022679"/>
    </source>
</evidence>
<proteinExistence type="inferred from homology"/>
<dbReference type="Proteomes" id="UP000290253">
    <property type="component" value="Unassembled WGS sequence"/>
</dbReference>
<keyword evidence="2 7" id="KW-0489">Methyltransferase</keyword>
<dbReference type="PROSITE" id="PS51679">
    <property type="entry name" value="SAM_MT_C5"/>
    <property type="match status" value="1"/>
</dbReference>
<evidence type="ECO:0000256" key="4">
    <source>
        <dbReference type="ARBA" id="ARBA00022691"/>
    </source>
</evidence>
<gene>
    <name evidence="9" type="primary">dcm</name>
    <name evidence="9" type="ORF">ESZ00_06230</name>
</gene>
<dbReference type="PANTHER" id="PTHR10629">
    <property type="entry name" value="CYTOSINE-SPECIFIC METHYLTRANSFERASE"/>
    <property type="match status" value="1"/>
</dbReference>
<dbReference type="Gene3D" id="3.90.120.10">
    <property type="entry name" value="DNA Methylase, subunit A, domain 2"/>
    <property type="match status" value="1"/>
</dbReference>
<dbReference type="InterPro" id="IPR029063">
    <property type="entry name" value="SAM-dependent_MTases_sf"/>
</dbReference>
<dbReference type="InterPro" id="IPR050390">
    <property type="entry name" value="C5-Methyltransferase"/>
</dbReference>
<protein>
    <recommendedName>
        <fullName evidence="1">DNA (cytosine-5-)-methyltransferase</fullName>
        <ecNumber evidence="1">2.1.1.37</ecNumber>
    </recommendedName>
</protein>
<organism evidence="9 10">
    <name type="scientific">Silvibacterium dinghuense</name>
    <dbReference type="NCBI Taxonomy" id="1560006"/>
    <lineage>
        <taxon>Bacteria</taxon>
        <taxon>Pseudomonadati</taxon>
        <taxon>Acidobacteriota</taxon>
        <taxon>Terriglobia</taxon>
        <taxon>Terriglobales</taxon>
        <taxon>Acidobacteriaceae</taxon>
        <taxon>Silvibacterium</taxon>
    </lineage>
</organism>
<keyword evidence="3 7" id="KW-0808">Transferase</keyword>
<dbReference type="GO" id="GO:0032259">
    <property type="term" value="P:methylation"/>
    <property type="evidence" value="ECO:0007669"/>
    <property type="project" value="UniProtKB-KW"/>
</dbReference>
<dbReference type="GO" id="GO:0009307">
    <property type="term" value="P:DNA restriction-modification system"/>
    <property type="evidence" value="ECO:0007669"/>
    <property type="project" value="UniProtKB-KW"/>
</dbReference>
<keyword evidence="10" id="KW-1185">Reference proteome</keyword>
<evidence type="ECO:0000256" key="8">
    <source>
        <dbReference type="RuleBase" id="RU000416"/>
    </source>
</evidence>
<comment type="caution">
    <text evidence="9">The sequence shown here is derived from an EMBL/GenBank/DDBJ whole genome shotgun (WGS) entry which is preliminary data.</text>
</comment>
<dbReference type="GO" id="GO:0003677">
    <property type="term" value="F:DNA binding"/>
    <property type="evidence" value="ECO:0007669"/>
    <property type="project" value="TreeGrafter"/>
</dbReference>
<comment type="similarity">
    <text evidence="7 8">Belongs to the class I-like SAM-binding methyltransferase superfamily. C5-methyltransferase family.</text>
</comment>
<name>A0A4Q1SJ84_9BACT</name>
<evidence type="ECO:0000313" key="10">
    <source>
        <dbReference type="Proteomes" id="UP000290253"/>
    </source>
</evidence>
<dbReference type="EC" id="2.1.1.37" evidence="1"/>
<dbReference type="Gene3D" id="3.40.50.150">
    <property type="entry name" value="Vaccinia Virus protein VP39"/>
    <property type="match status" value="1"/>
</dbReference>
<dbReference type="SUPFAM" id="SSF53335">
    <property type="entry name" value="S-adenosyl-L-methionine-dependent methyltransferases"/>
    <property type="match status" value="1"/>
</dbReference>
<dbReference type="PRINTS" id="PR00105">
    <property type="entry name" value="C5METTRFRASE"/>
</dbReference>
<evidence type="ECO:0000313" key="9">
    <source>
        <dbReference type="EMBL" id="RXS97487.1"/>
    </source>
</evidence>
<feature type="active site" evidence="7">
    <location>
        <position position="78"/>
    </location>
</feature>
<dbReference type="PANTHER" id="PTHR10629:SF52">
    <property type="entry name" value="DNA (CYTOSINE-5)-METHYLTRANSFERASE 1"/>
    <property type="match status" value="1"/>
</dbReference>
<comment type="catalytic activity">
    <reaction evidence="6">
        <text>a 2'-deoxycytidine in DNA + S-adenosyl-L-methionine = a 5-methyl-2'-deoxycytidine in DNA + S-adenosyl-L-homocysteine + H(+)</text>
        <dbReference type="Rhea" id="RHEA:13681"/>
        <dbReference type="Rhea" id="RHEA-COMP:11369"/>
        <dbReference type="Rhea" id="RHEA-COMP:11370"/>
        <dbReference type="ChEBI" id="CHEBI:15378"/>
        <dbReference type="ChEBI" id="CHEBI:57856"/>
        <dbReference type="ChEBI" id="CHEBI:59789"/>
        <dbReference type="ChEBI" id="CHEBI:85452"/>
        <dbReference type="ChEBI" id="CHEBI:85454"/>
        <dbReference type="EC" id="2.1.1.37"/>
    </reaction>
</comment>
<dbReference type="EMBL" id="SDMK01000001">
    <property type="protein sequence ID" value="RXS97487.1"/>
    <property type="molecule type" value="Genomic_DNA"/>
</dbReference>
<evidence type="ECO:0000256" key="2">
    <source>
        <dbReference type="ARBA" id="ARBA00022603"/>
    </source>
</evidence>
<dbReference type="OrthoDB" id="9813719at2"/>
<dbReference type="GO" id="GO:0044027">
    <property type="term" value="P:negative regulation of gene expression via chromosomal CpG island methylation"/>
    <property type="evidence" value="ECO:0007669"/>
    <property type="project" value="TreeGrafter"/>
</dbReference>
<evidence type="ECO:0000256" key="1">
    <source>
        <dbReference type="ARBA" id="ARBA00011975"/>
    </source>
</evidence>
<dbReference type="GO" id="GO:0003886">
    <property type="term" value="F:DNA (cytosine-5-)-methyltransferase activity"/>
    <property type="evidence" value="ECO:0007669"/>
    <property type="project" value="UniProtKB-EC"/>
</dbReference>
<evidence type="ECO:0000256" key="7">
    <source>
        <dbReference type="PROSITE-ProRule" id="PRU01016"/>
    </source>
</evidence>
<dbReference type="InterPro" id="IPR001525">
    <property type="entry name" value="C5_MeTfrase"/>
</dbReference>
<dbReference type="AlphaFoldDB" id="A0A4Q1SJ84"/>
<dbReference type="NCBIfam" id="TIGR00675">
    <property type="entry name" value="dcm"/>
    <property type="match status" value="1"/>
</dbReference>